<evidence type="ECO:0000256" key="2">
    <source>
        <dbReference type="ARBA" id="ARBA00022737"/>
    </source>
</evidence>
<dbReference type="STRING" id="29655.A0A0K9PYC2"/>
<sequence length="429" mass="49316">MMLLTLGNHFVKRCSQSSWLGIRFFWTPEKDMSMHCHHESFFAAESHDFLLTGNRKVPLSSVDEKTTSVLFFFSSNWCRPCRKFTPLLIDLYNSINNTTTKKLEIIFVSYDKDESTFTEYHKLMPWLSAPFNSSLHKRLLHQYSIGRIPALISSTSYGKAVGEDIVRLVEDYGVDAFPFSAQRNEELKIMDFEKLQRGSLVDLLGSKTRDHVISKDGSKVLIASLIGKTIGLYFGANWCPPCLSFTTILSQAYNEIHRLKKGEFEVIFVSTDRDEEEFKQSIHDMPWLAIPYSENDRRDISRIFGVKGIPRLVILGSDGRTLEVDGRAMVCSYGAKAFPFTPTRVTELEMEIRKEGEELPEHIMDYRHSHMLKLDRTKAYVCDLCKTRGKFWVFSCDECDFDVHPSCVQKNNIIVKCQAITRSPPLLHV</sequence>
<reference evidence="10" key="1">
    <citation type="journal article" date="2016" name="Nature">
        <title>The genome of the seagrass Zostera marina reveals angiosperm adaptation to the sea.</title>
        <authorList>
            <person name="Olsen J.L."/>
            <person name="Rouze P."/>
            <person name="Verhelst B."/>
            <person name="Lin Y.-C."/>
            <person name="Bayer T."/>
            <person name="Collen J."/>
            <person name="Dattolo E."/>
            <person name="De Paoli E."/>
            <person name="Dittami S."/>
            <person name="Maumus F."/>
            <person name="Michel G."/>
            <person name="Kersting A."/>
            <person name="Lauritano C."/>
            <person name="Lohaus R."/>
            <person name="Toepel M."/>
            <person name="Tonon T."/>
            <person name="Vanneste K."/>
            <person name="Amirebrahimi M."/>
            <person name="Brakel J."/>
            <person name="Bostroem C."/>
            <person name="Chovatia M."/>
            <person name="Grimwood J."/>
            <person name="Jenkins J.W."/>
            <person name="Jueterbock A."/>
            <person name="Mraz A."/>
            <person name="Stam W.T."/>
            <person name="Tice H."/>
            <person name="Bornberg-Bauer E."/>
            <person name="Green P.J."/>
            <person name="Pearson G.A."/>
            <person name="Procaccini G."/>
            <person name="Duarte C.M."/>
            <person name="Schmutz J."/>
            <person name="Reusch T.B.H."/>
            <person name="Van de Peer Y."/>
        </authorList>
    </citation>
    <scope>NUCLEOTIDE SEQUENCE [LARGE SCALE GENOMIC DNA]</scope>
    <source>
        <strain evidence="10">cv. Finnish</strain>
    </source>
</reference>
<dbReference type="CDD" id="cd03009">
    <property type="entry name" value="TryX_like_TryX_NRX"/>
    <property type="match status" value="1"/>
</dbReference>
<evidence type="ECO:0000259" key="8">
    <source>
        <dbReference type="PROSITE" id="PS51352"/>
    </source>
</evidence>
<proteinExistence type="inferred from homology"/>
<keyword evidence="3" id="KW-0560">Oxidoreductase</keyword>
<comment type="similarity">
    <text evidence="5">Belongs to the nucleoredoxin family.</text>
</comment>
<name>A0A0K9PYC2_ZOSMR</name>
<evidence type="ECO:0000313" key="9">
    <source>
        <dbReference type="EMBL" id="KMZ73217.1"/>
    </source>
</evidence>
<feature type="domain" description="Thioredoxin" evidence="8">
    <location>
        <begin position="170"/>
        <end position="335"/>
    </location>
</feature>
<dbReference type="EMBL" id="LFYR01000589">
    <property type="protein sequence ID" value="KMZ73217.1"/>
    <property type="molecule type" value="Genomic_DNA"/>
</dbReference>
<comment type="catalytic activity">
    <reaction evidence="7">
        <text>[protein]-dithiol + NADP(+) = [protein]-disulfide + NADPH + H(+)</text>
        <dbReference type="Rhea" id="RHEA:18753"/>
        <dbReference type="Rhea" id="RHEA-COMP:10593"/>
        <dbReference type="Rhea" id="RHEA-COMP:10594"/>
        <dbReference type="ChEBI" id="CHEBI:15378"/>
        <dbReference type="ChEBI" id="CHEBI:29950"/>
        <dbReference type="ChEBI" id="CHEBI:50058"/>
        <dbReference type="ChEBI" id="CHEBI:57783"/>
        <dbReference type="ChEBI" id="CHEBI:58349"/>
        <dbReference type="EC" id="1.8.1.8"/>
    </reaction>
</comment>
<evidence type="ECO:0000256" key="7">
    <source>
        <dbReference type="ARBA" id="ARBA00047804"/>
    </source>
</evidence>
<dbReference type="InterPro" id="IPR046349">
    <property type="entry name" value="C1-like_sf"/>
</dbReference>
<dbReference type="InterPro" id="IPR012336">
    <property type="entry name" value="Thioredoxin-like_fold"/>
</dbReference>
<accession>A0A0K9PYC2</accession>
<dbReference type="PROSITE" id="PS51352">
    <property type="entry name" value="THIOREDOXIN_2"/>
    <property type="match status" value="1"/>
</dbReference>
<dbReference type="Gene3D" id="3.40.30.10">
    <property type="entry name" value="Glutaredoxin"/>
    <property type="match status" value="2"/>
</dbReference>
<dbReference type="SUPFAM" id="SSF52833">
    <property type="entry name" value="Thioredoxin-like"/>
    <property type="match status" value="2"/>
</dbReference>
<dbReference type="Proteomes" id="UP000036987">
    <property type="component" value="Unassembled WGS sequence"/>
</dbReference>
<dbReference type="InterPro" id="IPR045870">
    <property type="entry name" value="TryX_NRX_thioredoxin_dom"/>
</dbReference>
<comment type="caution">
    <text evidence="9">The sequence shown here is derived from an EMBL/GenBank/DDBJ whole genome shotgun (WGS) entry which is preliminary data.</text>
</comment>
<gene>
    <name evidence="9" type="ORF">ZOSMA_150G00150</name>
</gene>
<dbReference type="InterPro" id="IPR004146">
    <property type="entry name" value="DC1"/>
</dbReference>
<dbReference type="GO" id="GO:0004791">
    <property type="term" value="F:thioredoxin-disulfide reductase (NADPH) activity"/>
    <property type="evidence" value="ECO:0007669"/>
    <property type="project" value="InterPro"/>
</dbReference>
<evidence type="ECO:0000256" key="1">
    <source>
        <dbReference type="ARBA" id="ARBA00012612"/>
    </source>
</evidence>
<keyword evidence="10" id="KW-1185">Reference proteome</keyword>
<protein>
    <recommendedName>
        <fullName evidence="1">protein-disulfide reductase</fullName>
        <ecNumber evidence="1">1.8.1.8</ecNumber>
    </recommendedName>
</protein>
<evidence type="ECO:0000256" key="4">
    <source>
        <dbReference type="ARBA" id="ARBA00023027"/>
    </source>
</evidence>
<evidence type="ECO:0000313" key="10">
    <source>
        <dbReference type="Proteomes" id="UP000036987"/>
    </source>
</evidence>
<comment type="catalytic activity">
    <reaction evidence="6">
        <text>[protein]-dithiol + NAD(+) = [protein]-disulfide + NADH + H(+)</text>
        <dbReference type="Rhea" id="RHEA:18749"/>
        <dbReference type="Rhea" id="RHEA-COMP:10593"/>
        <dbReference type="Rhea" id="RHEA-COMP:10594"/>
        <dbReference type="ChEBI" id="CHEBI:15378"/>
        <dbReference type="ChEBI" id="CHEBI:29950"/>
        <dbReference type="ChEBI" id="CHEBI:50058"/>
        <dbReference type="ChEBI" id="CHEBI:57540"/>
        <dbReference type="ChEBI" id="CHEBI:57945"/>
        <dbReference type="EC" id="1.8.1.8"/>
    </reaction>
</comment>
<dbReference type="OrthoDB" id="409136at2759"/>
<organism evidence="9 10">
    <name type="scientific">Zostera marina</name>
    <name type="common">Eelgrass</name>
    <dbReference type="NCBI Taxonomy" id="29655"/>
    <lineage>
        <taxon>Eukaryota</taxon>
        <taxon>Viridiplantae</taxon>
        <taxon>Streptophyta</taxon>
        <taxon>Embryophyta</taxon>
        <taxon>Tracheophyta</taxon>
        <taxon>Spermatophyta</taxon>
        <taxon>Magnoliopsida</taxon>
        <taxon>Liliopsida</taxon>
        <taxon>Zosteraceae</taxon>
        <taxon>Zostera</taxon>
    </lineage>
</organism>
<evidence type="ECO:0000256" key="3">
    <source>
        <dbReference type="ARBA" id="ARBA00023002"/>
    </source>
</evidence>
<dbReference type="EC" id="1.8.1.8" evidence="1"/>
<dbReference type="Pfam" id="PF03107">
    <property type="entry name" value="C1_2"/>
    <property type="match status" value="1"/>
</dbReference>
<dbReference type="InterPro" id="IPR013766">
    <property type="entry name" value="Thioredoxin_domain"/>
</dbReference>
<dbReference type="PANTHER" id="PTHR13871">
    <property type="entry name" value="THIOREDOXIN"/>
    <property type="match status" value="1"/>
</dbReference>
<dbReference type="InterPro" id="IPR052259">
    <property type="entry name" value="Nucleoredoxin-like"/>
</dbReference>
<dbReference type="Pfam" id="PF13905">
    <property type="entry name" value="Thioredoxin_8"/>
    <property type="match status" value="2"/>
</dbReference>
<dbReference type="AlphaFoldDB" id="A0A0K9PYC2"/>
<dbReference type="SUPFAM" id="SSF57889">
    <property type="entry name" value="Cysteine-rich domain"/>
    <property type="match status" value="1"/>
</dbReference>
<dbReference type="InterPro" id="IPR036249">
    <property type="entry name" value="Thioredoxin-like_sf"/>
</dbReference>
<evidence type="ECO:0000256" key="5">
    <source>
        <dbReference type="ARBA" id="ARBA00025782"/>
    </source>
</evidence>
<keyword evidence="4" id="KW-0520">NAD</keyword>
<dbReference type="OMA" id="NAPCRQF"/>
<dbReference type="PANTHER" id="PTHR13871:SF81">
    <property type="entry name" value="NUCLEOREDOXIN 3-RELATED"/>
    <property type="match status" value="1"/>
</dbReference>
<evidence type="ECO:0000256" key="6">
    <source>
        <dbReference type="ARBA" id="ARBA00047388"/>
    </source>
</evidence>
<keyword evidence="2" id="KW-0677">Repeat</keyword>